<reference evidence="2 3" key="1">
    <citation type="submission" date="2020-03" db="EMBL/GenBank/DDBJ databases">
        <title>Genomic Encyclopedia of Type Strains, Phase IV (KMG-IV): sequencing the most valuable type-strain genomes for metagenomic binning, comparative biology and taxonomic classification.</title>
        <authorList>
            <person name="Goeker M."/>
        </authorList>
    </citation>
    <scope>NUCLEOTIDE SEQUENCE [LARGE SCALE GENOMIC DNA]</scope>
    <source>
        <strain evidence="2 3">DSM 4736</strain>
    </source>
</reference>
<keyword evidence="3" id="KW-1185">Reference proteome</keyword>
<dbReference type="PRINTS" id="PR00483">
    <property type="entry name" value="BACPHPHTASE"/>
</dbReference>
<dbReference type="GO" id="GO:0003993">
    <property type="term" value="F:acid phosphatase activity"/>
    <property type="evidence" value="ECO:0007669"/>
    <property type="project" value="UniProtKB-EC"/>
</dbReference>
<keyword evidence="1" id="KW-0732">Signal</keyword>
<dbReference type="PROSITE" id="PS51257">
    <property type="entry name" value="PROKAR_LIPOPROTEIN"/>
    <property type="match status" value="1"/>
</dbReference>
<dbReference type="Proteomes" id="UP000587415">
    <property type="component" value="Unassembled WGS sequence"/>
</dbReference>
<dbReference type="RefSeq" id="WP_342448317.1">
    <property type="nucleotide sequence ID" value="NZ_JAATJM010000001.1"/>
</dbReference>
<dbReference type="InterPro" id="IPR001011">
    <property type="entry name" value="Acid_Pase_classA_bac"/>
</dbReference>
<dbReference type="InterPro" id="IPR036938">
    <property type="entry name" value="PAP2/HPO_sf"/>
</dbReference>
<dbReference type="EMBL" id="JAATJM010000001">
    <property type="protein sequence ID" value="NJC41096.1"/>
    <property type="molecule type" value="Genomic_DNA"/>
</dbReference>
<dbReference type="AlphaFoldDB" id="A0A7X5YJH3"/>
<gene>
    <name evidence="2" type="ORF">GGQ87_001354</name>
</gene>
<evidence type="ECO:0000256" key="1">
    <source>
        <dbReference type="SAM" id="SignalP"/>
    </source>
</evidence>
<proteinExistence type="predicted"/>
<protein>
    <submittedName>
        <fullName evidence="2">Acid phosphatase (Class A)</fullName>
        <ecNumber evidence="2">3.1.3.2</ecNumber>
    </submittedName>
</protein>
<dbReference type="EC" id="3.1.3.2" evidence="2"/>
<organism evidence="2 3">
    <name type="scientific">Brevundimonas alba</name>
    <dbReference type="NCBI Taxonomy" id="74314"/>
    <lineage>
        <taxon>Bacteria</taxon>
        <taxon>Pseudomonadati</taxon>
        <taxon>Pseudomonadota</taxon>
        <taxon>Alphaproteobacteria</taxon>
        <taxon>Caulobacterales</taxon>
        <taxon>Caulobacteraceae</taxon>
        <taxon>Brevundimonas</taxon>
    </lineage>
</organism>
<comment type="caution">
    <text evidence="2">The sequence shown here is derived from an EMBL/GenBank/DDBJ whole genome shotgun (WGS) entry which is preliminary data.</text>
</comment>
<feature type="signal peptide" evidence="1">
    <location>
        <begin position="1"/>
        <end position="19"/>
    </location>
</feature>
<dbReference type="Gene3D" id="1.20.144.10">
    <property type="entry name" value="Phosphatidic acid phosphatase type 2/haloperoxidase"/>
    <property type="match status" value="1"/>
</dbReference>
<dbReference type="GO" id="GO:0030288">
    <property type="term" value="C:outer membrane-bounded periplasmic space"/>
    <property type="evidence" value="ECO:0007669"/>
    <property type="project" value="InterPro"/>
</dbReference>
<sequence>MRPAAALAACALMTACAGASPSLTPEAVTGYLPPDRIEALADGAGVWSDQGDLAASEALRAFEDTDRWWMATAHAEIRPPEAAQHFDCVLGTRLTGGPRPALTRIMARLLTDSAVLTERLAEAHPRPRPTIVDPERRACQRLTEAQKAGGSWPAAAAVAGGAYGELFAALAPDRAGAARAMGREIGISRAVCATNWPSDVEDGLRLGQTIYEQASASPGFTVDMESARLEIAAARAEGLSSPACAAERRALRMAGD</sequence>
<dbReference type="SUPFAM" id="SSF48317">
    <property type="entry name" value="Acid phosphatase/Vanadium-dependent haloperoxidase"/>
    <property type="match status" value="1"/>
</dbReference>
<evidence type="ECO:0000313" key="3">
    <source>
        <dbReference type="Proteomes" id="UP000587415"/>
    </source>
</evidence>
<name>A0A7X5YJH3_9CAUL</name>
<accession>A0A7X5YJH3</accession>
<feature type="chain" id="PRO_5031547762" evidence="1">
    <location>
        <begin position="20"/>
        <end position="256"/>
    </location>
</feature>
<keyword evidence="2" id="KW-0378">Hydrolase</keyword>
<evidence type="ECO:0000313" key="2">
    <source>
        <dbReference type="EMBL" id="NJC41096.1"/>
    </source>
</evidence>